<organism evidence="11 13">
    <name type="scientific">Schizosaccharomyces japonicus (strain yFS275 / FY16936)</name>
    <name type="common">Fission yeast</name>
    <dbReference type="NCBI Taxonomy" id="402676"/>
    <lineage>
        <taxon>Eukaryota</taxon>
        <taxon>Fungi</taxon>
        <taxon>Dikarya</taxon>
        <taxon>Ascomycota</taxon>
        <taxon>Taphrinomycotina</taxon>
        <taxon>Schizosaccharomycetes</taxon>
        <taxon>Schizosaccharomycetales</taxon>
        <taxon>Schizosaccharomycetaceae</taxon>
        <taxon>Schizosaccharomyces</taxon>
    </lineage>
</organism>
<keyword evidence="7 10" id="KW-0175">Coiled coil</keyword>
<keyword evidence="6" id="KW-0995">Kinetochore</keyword>
<evidence type="ECO:0000256" key="4">
    <source>
        <dbReference type="ARBA" id="ARBA00022618"/>
    </source>
</evidence>
<dbReference type="Pfam" id="PF05859">
    <property type="entry name" value="Mis12"/>
    <property type="match status" value="1"/>
</dbReference>
<evidence type="ECO:0000256" key="2">
    <source>
        <dbReference type="ARBA" id="ARBA00008643"/>
    </source>
</evidence>
<keyword evidence="13" id="KW-1185">Reference proteome</keyword>
<dbReference type="PANTHER" id="PTHR14527">
    <property type="entry name" value="PROTEIN MIS12 HOMOLOG"/>
    <property type="match status" value="1"/>
</dbReference>
<dbReference type="GeneID" id="7049128"/>
<dbReference type="OrthoDB" id="1884855at2759"/>
<dbReference type="Proteomes" id="UP000001744">
    <property type="component" value="Unassembled WGS sequence"/>
</dbReference>
<dbReference type="STRING" id="402676.B6K3N0"/>
<evidence type="ECO:0000256" key="3">
    <source>
        <dbReference type="ARBA" id="ARBA00022454"/>
    </source>
</evidence>
<evidence type="ECO:0000256" key="6">
    <source>
        <dbReference type="ARBA" id="ARBA00022838"/>
    </source>
</evidence>
<dbReference type="AlphaFoldDB" id="B6K3N0"/>
<keyword evidence="4" id="KW-0132">Cell division</keyword>
<dbReference type="OMA" id="EGLHKFE"/>
<evidence type="ECO:0000313" key="11">
    <source>
        <dbReference type="EMBL" id="EEB08087.1"/>
    </source>
</evidence>
<dbReference type="PANTHER" id="PTHR14527:SF2">
    <property type="entry name" value="PROTEIN MIS12 HOMOLOG"/>
    <property type="match status" value="1"/>
</dbReference>
<dbReference type="GO" id="GO:0034506">
    <property type="term" value="C:chromosome, centromeric core domain"/>
    <property type="evidence" value="ECO:0007669"/>
    <property type="project" value="EnsemblFungi"/>
</dbReference>
<protein>
    <submittedName>
        <fullName evidence="11">Kinetochore protein Mis12</fullName>
    </submittedName>
</protein>
<keyword evidence="5" id="KW-0498">Mitosis</keyword>
<evidence type="ECO:0000313" key="13">
    <source>
        <dbReference type="Proteomes" id="UP000001744"/>
    </source>
</evidence>
<evidence type="ECO:0000256" key="1">
    <source>
        <dbReference type="ARBA" id="ARBA00004629"/>
    </source>
</evidence>
<dbReference type="eggNOG" id="ENOG502S72R">
    <property type="taxonomic scope" value="Eukaryota"/>
</dbReference>
<gene>
    <name evidence="12" type="primary">mis12</name>
    <name evidence="11" type="ORF">SJAG_03220</name>
</gene>
<dbReference type="VEuPathDB" id="FungiDB:SJAG_03220"/>
<evidence type="ECO:0000256" key="5">
    <source>
        <dbReference type="ARBA" id="ARBA00022776"/>
    </source>
</evidence>
<comment type="subcellular location">
    <subcellularLocation>
        <location evidence="1">Chromosome</location>
        <location evidence="1">Centromere</location>
        <location evidence="1">Kinetochore</location>
    </subcellularLocation>
</comment>
<dbReference type="GO" id="GO:0005634">
    <property type="term" value="C:nucleus"/>
    <property type="evidence" value="ECO:0007669"/>
    <property type="project" value="InterPro"/>
</dbReference>
<proteinExistence type="inferred from homology"/>
<dbReference type="GO" id="GO:0051301">
    <property type="term" value="P:cell division"/>
    <property type="evidence" value="ECO:0007669"/>
    <property type="project" value="UniProtKB-KW"/>
</dbReference>
<evidence type="ECO:0000256" key="7">
    <source>
        <dbReference type="ARBA" id="ARBA00023054"/>
    </source>
</evidence>
<comment type="similarity">
    <text evidence="2">Belongs to the mis12 family.</text>
</comment>
<evidence type="ECO:0000256" key="9">
    <source>
        <dbReference type="ARBA" id="ARBA00023328"/>
    </source>
</evidence>
<dbReference type="GO" id="GO:0000939">
    <property type="term" value="C:inner kinetochore"/>
    <property type="evidence" value="ECO:0007669"/>
    <property type="project" value="EnsemblFungi"/>
</dbReference>
<dbReference type="JaponicusDB" id="SJAG_03220">
    <property type="gene designation" value="mis12"/>
</dbReference>
<accession>B6K3N0</accession>
<keyword evidence="9" id="KW-0137">Centromere</keyword>
<dbReference type="InterPro" id="IPR008685">
    <property type="entry name" value="Centromere_Mis12"/>
</dbReference>
<dbReference type="GO" id="GO:0000070">
    <property type="term" value="P:mitotic sister chromatid segregation"/>
    <property type="evidence" value="ECO:0000318"/>
    <property type="project" value="GO_Central"/>
</dbReference>
<keyword evidence="8" id="KW-0131">Cell cycle</keyword>
<feature type="coiled-coil region" evidence="10">
    <location>
        <begin position="120"/>
        <end position="154"/>
    </location>
</feature>
<dbReference type="EMBL" id="KE651167">
    <property type="protein sequence ID" value="EEB08087.1"/>
    <property type="molecule type" value="Genomic_DNA"/>
</dbReference>
<name>B6K3N0_SCHJY</name>
<dbReference type="RefSeq" id="XP_002174380.1">
    <property type="nucleotide sequence ID" value="XM_002174344.2"/>
</dbReference>
<evidence type="ECO:0000256" key="8">
    <source>
        <dbReference type="ARBA" id="ARBA00023306"/>
    </source>
</evidence>
<sequence length="250" mass="29279">MLVQLLEFTPLSFIDDVINITNQLLYKAVNAVDRFFSSLPSGTTSATEIEEGLHKFEILFENIVDRYYDRFELFALRNIFMIPQELTGHFRMQGQDVDYTVTQVQNTQLDQKIVQVKNTLTDRLRKRNRLQAQLQAIRQRKTEIRERIQRLTELDATFRSQKVTLPDSTDFLMDQLPILQKAIESQPTESIKLDSSVLDDRLSYFDKRLQTVLSPTERQIGFWERELQRLPFDASVNEVQSLEKTLATLD</sequence>
<dbReference type="GO" id="GO:0000444">
    <property type="term" value="C:MIS12/MIND type complex"/>
    <property type="evidence" value="ECO:0000318"/>
    <property type="project" value="GO_Central"/>
</dbReference>
<evidence type="ECO:0000313" key="12">
    <source>
        <dbReference type="JaponicusDB" id="SJAG_03220"/>
    </source>
</evidence>
<dbReference type="GO" id="GO:0051382">
    <property type="term" value="P:kinetochore assembly"/>
    <property type="evidence" value="ECO:0000318"/>
    <property type="project" value="GO_Central"/>
</dbReference>
<reference evidence="11 13" key="1">
    <citation type="journal article" date="2011" name="Science">
        <title>Comparative functional genomics of the fission yeasts.</title>
        <authorList>
            <person name="Rhind N."/>
            <person name="Chen Z."/>
            <person name="Yassour M."/>
            <person name="Thompson D.A."/>
            <person name="Haas B.J."/>
            <person name="Habib N."/>
            <person name="Wapinski I."/>
            <person name="Roy S."/>
            <person name="Lin M.F."/>
            <person name="Heiman D.I."/>
            <person name="Young S.K."/>
            <person name="Furuya K."/>
            <person name="Guo Y."/>
            <person name="Pidoux A."/>
            <person name="Chen H.M."/>
            <person name="Robbertse B."/>
            <person name="Goldberg J.M."/>
            <person name="Aoki K."/>
            <person name="Bayne E.H."/>
            <person name="Berlin A.M."/>
            <person name="Desjardins C.A."/>
            <person name="Dobbs E."/>
            <person name="Dukaj L."/>
            <person name="Fan L."/>
            <person name="FitzGerald M.G."/>
            <person name="French C."/>
            <person name="Gujja S."/>
            <person name="Hansen K."/>
            <person name="Keifenheim D."/>
            <person name="Levin J.Z."/>
            <person name="Mosher R.A."/>
            <person name="Mueller C.A."/>
            <person name="Pfiffner J."/>
            <person name="Priest M."/>
            <person name="Russ C."/>
            <person name="Smialowska A."/>
            <person name="Swoboda P."/>
            <person name="Sykes S.M."/>
            <person name="Vaughn M."/>
            <person name="Vengrova S."/>
            <person name="Yoder R."/>
            <person name="Zeng Q."/>
            <person name="Allshire R."/>
            <person name="Baulcombe D."/>
            <person name="Birren B.W."/>
            <person name="Brown W."/>
            <person name="Ekwall K."/>
            <person name="Kellis M."/>
            <person name="Leatherwood J."/>
            <person name="Levin H."/>
            <person name="Margalit H."/>
            <person name="Martienssen R."/>
            <person name="Nieduszynski C.A."/>
            <person name="Spatafora J.W."/>
            <person name="Friedman N."/>
            <person name="Dalgaard J.Z."/>
            <person name="Baumann P."/>
            <person name="Niki H."/>
            <person name="Regev A."/>
            <person name="Nusbaum C."/>
        </authorList>
    </citation>
    <scope>NUCLEOTIDE SEQUENCE [LARGE SCALE GENOMIC DNA]</scope>
    <source>
        <strain evidence="13">yFS275 / FY16936</strain>
    </source>
</reference>
<dbReference type="HOGENOM" id="CLU_046437_1_0_1"/>
<keyword evidence="3" id="KW-0158">Chromosome</keyword>
<evidence type="ECO:0000256" key="10">
    <source>
        <dbReference type="SAM" id="Coils"/>
    </source>
</evidence>